<reference evidence="1" key="1">
    <citation type="journal article" date="2020" name="Stud. Mycol.">
        <title>101 Dothideomycetes genomes: a test case for predicting lifestyles and emergence of pathogens.</title>
        <authorList>
            <person name="Haridas S."/>
            <person name="Albert R."/>
            <person name="Binder M."/>
            <person name="Bloem J."/>
            <person name="Labutti K."/>
            <person name="Salamov A."/>
            <person name="Andreopoulos B."/>
            <person name="Baker S."/>
            <person name="Barry K."/>
            <person name="Bills G."/>
            <person name="Bluhm B."/>
            <person name="Cannon C."/>
            <person name="Castanera R."/>
            <person name="Culley D."/>
            <person name="Daum C."/>
            <person name="Ezra D."/>
            <person name="Gonzalez J."/>
            <person name="Henrissat B."/>
            <person name="Kuo A."/>
            <person name="Liang C."/>
            <person name="Lipzen A."/>
            <person name="Lutzoni F."/>
            <person name="Magnuson J."/>
            <person name="Mondo S."/>
            <person name="Nolan M."/>
            <person name="Ohm R."/>
            <person name="Pangilinan J."/>
            <person name="Park H.-J."/>
            <person name="Ramirez L."/>
            <person name="Alfaro M."/>
            <person name="Sun H."/>
            <person name="Tritt A."/>
            <person name="Yoshinaga Y."/>
            <person name="Zwiers L.-H."/>
            <person name="Turgeon B."/>
            <person name="Goodwin S."/>
            <person name="Spatafora J."/>
            <person name="Crous P."/>
            <person name="Grigoriev I."/>
        </authorList>
    </citation>
    <scope>NUCLEOTIDE SEQUENCE</scope>
    <source>
        <strain evidence="1">CBS 627.86</strain>
    </source>
</reference>
<evidence type="ECO:0000313" key="2">
    <source>
        <dbReference type="Proteomes" id="UP000799770"/>
    </source>
</evidence>
<dbReference type="Pfam" id="PF08757">
    <property type="entry name" value="CotH"/>
    <property type="match status" value="1"/>
</dbReference>
<dbReference type="PANTHER" id="PTHR40050:SF1">
    <property type="entry name" value="INNER SPORE COAT PROTEIN H"/>
    <property type="match status" value="1"/>
</dbReference>
<dbReference type="EMBL" id="ML977319">
    <property type="protein sequence ID" value="KAF2117094.1"/>
    <property type="molecule type" value="Genomic_DNA"/>
</dbReference>
<name>A0A6A5ZDG3_9PLEO</name>
<dbReference type="Proteomes" id="UP000799770">
    <property type="component" value="Unassembled WGS sequence"/>
</dbReference>
<gene>
    <name evidence="1" type="ORF">BDV96DRAFT_630602</name>
</gene>
<dbReference type="PANTHER" id="PTHR40050">
    <property type="entry name" value="INNER SPORE COAT PROTEIN H"/>
    <property type="match status" value="1"/>
</dbReference>
<organism evidence="1 2">
    <name type="scientific">Lophiotrema nucula</name>
    <dbReference type="NCBI Taxonomy" id="690887"/>
    <lineage>
        <taxon>Eukaryota</taxon>
        <taxon>Fungi</taxon>
        <taxon>Dikarya</taxon>
        <taxon>Ascomycota</taxon>
        <taxon>Pezizomycotina</taxon>
        <taxon>Dothideomycetes</taxon>
        <taxon>Pleosporomycetidae</taxon>
        <taxon>Pleosporales</taxon>
        <taxon>Lophiotremataceae</taxon>
        <taxon>Lophiotrema</taxon>
    </lineage>
</organism>
<proteinExistence type="predicted"/>
<sequence length="336" mass="37634">MADQTLLNQFYDIDNLVSVDIEMSTADWDKVRSTDPHFAWRGNPSWQSPVTTKDVIDKFNGQCYYYYPTSSVTISGSKYPTKQPPPKFDNVRMVKKSFGGSNDETKPSIKLDFGRMTKEMKENASDDVKKAAKKSEENAMALLGTSNCKQDDSYVKQPLGYEVVRQGGIPSFRCNFAKVTITGPALPKGSQPLLKGVFVNLEPPREALLRNNFNNDKGNLYETEAWFDLTKDSLAKTFDSGGYSSFKNQQDMKVAIDQIDKSFDATKNVVDMSQVSKVVNVDQVMKVLASALIKHHDGHPNNTFIYNDVVAQEKLTADNGGIKLKLIYIVGYRLDL</sequence>
<protein>
    <submittedName>
        <fullName evidence="1">Uncharacterized protein</fullName>
    </submittedName>
</protein>
<accession>A0A6A5ZDG3</accession>
<keyword evidence="2" id="KW-1185">Reference proteome</keyword>
<dbReference type="OrthoDB" id="10267127at2759"/>
<dbReference type="InterPro" id="IPR014867">
    <property type="entry name" value="Spore_coat_CotH_CotH2/3/7"/>
</dbReference>
<dbReference type="AlphaFoldDB" id="A0A6A5ZDG3"/>
<evidence type="ECO:0000313" key="1">
    <source>
        <dbReference type="EMBL" id="KAF2117094.1"/>
    </source>
</evidence>